<feature type="compositionally biased region" description="Low complexity" evidence="12">
    <location>
        <begin position="64"/>
        <end position="78"/>
    </location>
</feature>
<dbReference type="Proteomes" id="UP000623542">
    <property type="component" value="Unassembled WGS sequence"/>
</dbReference>
<reference evidence="14" key="1">
    <citation type="submission" date="2019-09" db="EMBL/GenBank/DDBJ databases">
        <title>Bird 10,000 Genomes (B10K) Project - Family phase.</title>
        <authorList>
            <person name="Zhang G."/>
        </authorList>
    </citation>
    <scope>NUCLEOTIDE SEQUENCE</scope>
    <source>
        <strain evidence="14">B10K-IZCAS-20218</strain>
        <tissue evidence="14">Blood</tissue>
    </source>
</reference>
<keyword evidence="9" id="KW-0804">Transcription</keyword>
<organism evidence="14 15">
    <name type="scientific">Elachura formosa</name>
    <name type="common">spotted wren-babbler</name>
    <dbReference type="NCBI Taxonomy" id="1463973"/>
    <lineage>
        <taxon>Eukaryota</taxon>
        <taxon>Metazoa</taxon>
        <taxon>Chordata</taxon>
        <taxon>Craniata</taxon>
        <taxon>Vertebrata</taxon>
        <taxon>Euteleostomi</taxon>
        <taxon>Archelosauria</taxon>
        <taxon>Archosauria</taxon>
        <taxon>Dinosauria</taxon>
        <taxon>Saurischia</taxon>
        <taxon>Theropoda</taxon>
        <taxon>Coelurosauria</taxon>
        <taxon>Aves</taxon>
        <taxon>Neognathae</taxon>
        <taxon>Neoaves</taxon>
        <taxon>Telluraves</taxon>
        <taxon>Australaves</taxon>
        <taxon>Passeriformes</taxon>
        <taxon>Elachuridae</taxon>
        <taxon>Elachura</taxon>
    </lineage>
</organism>
<dbReference type="SUPFAM" id="SSF57667">
    <property type="entry name" value="beta-beta-alpha zinc fingers"/>
    <property type="match status" value="1"/>
</dbReference>
<name>A0A851UTD5_9PASS</name>
<dbReference type="Gene3D" id="3.30.160.60">
    <property type="entry name" value="Classic Zinc Finger"/>
    <property type="match status" value="1"/>
</dbReference>
<feature type="region of interest" description="Disordered" evidence="12">
    <location>
        <begin position="50"/>
        <end position="80"/>
    </location>
</feature>
<sequence>PEGAELFPCPELFPKPEKGFPQAPPGEPSFPCAHCGDGFCPKVPLLRPPEAPAAPFAPGPPLLGPLGAQPGPGDAAAPPEKPFICNQCGNSFGLWLALVAHQKSHAGHKPCPGATPGEPGT</sequence>
<evidence type="ECO:0000256" key="12">
    <source>
        <dbReference type="SAM" id="MobiDB-lite"/>
    </source>
</evidence>
<feature type="non-terminal residue" evidence="14">
    <location>
        <position position="121"/>
    </location>
</feature>
<dbReference type="EMBL" id="WBNG01002979">
    <property type="protein sequence ID" value="NXD31968.1"/>
    <property type="molecule type" value="Genomic_DNA"/>
</dbReference>
<keyword evidence="4" id="KW-0677">Repeat</keyword>
<evidence type="ECO:0000256" key="7">
    <source>
        <dbReference type="ARBA" id="ARBA00023015"/>
    </source>
</evidence>
<evidence type="ECO:0000256" key="8">
    <source>
        <dbReference type="ARBA" id="ARBA00023125"/>
    </source>
</evidence>
<protein>
    <submittedName>
        <fullName evidence="14">ZN169 protein</fullName>
    </submittedName>
</protein>
<dbReference type="AlphaFoldDB" id="A0A851UTD5"/>
<dbReference type="GO" id="GO:0008270">
    <property type="term" value="F:zinc ion binding"/>
    <property type="evidence" value="ECO:0007669"/>
    <property type="project" value="UniProtKB-KW"/>
</dbReference>
<evidence type="ECO:0000313" key="15">
    <source>
        <dbReference type="Proteomes" id="UP000623542"/>
    </source>
</evidence>
<comment type="similarity">
    <text evidence="2">Belongs to the krueppel C2H2-type zinc-finger protein family.</text>
</comment>
<keyword evidence="7" id="KW-0805">Transcription regulation</keyword>
<comment type="caution">
    <text evidence="14">The sequence shown here is derived from an EMBL/GenBank/DDBJ whole genome shotgun (WGS) entry which is preliminary data.</text>
</comment>
<evidence type="ECO:0000256" key="5">
    <source>
        <dbReference type="ARBA" id="ARBA00022771"/>
    </source>
</evidence>
<feature type="compositionally biased region" description="Pro residues" evidence="12">
    <location>
        <begin position="50"/>
        <end position="63"/>
    </location>
</feature>
<keyword evidence="8" id="KW-0238">DNA-binding</keyword>
<evidence type="ECO:0000259" key="13">
    <source>
        <dbReference type="PROSITE" id="PS50157"/>
    </source>
</evidence>
<evidence type="ECO:0000256" key="1">
    <source>
        <dbReference type="ARBA" id="ARBA00004123"/>
    </source>
</evidence>
<evidence type="ECO:0000256" key="4">
    <source>
        <dbReference type="ARBA" id="ARBA00022737"/>
    </source>
</evidence>
<evidence type="ECO:0000256" key="11">
    <source>
        <dbReference type="PROSITE-ProRule" id="PRU00042"/>
    </source>
</evidence>
<keyword evidence="10" id="KW-0539">Nucleus</keyword>
<keyword evidence="15" id="KW-1185">Reference proteome</keyword>
<evidence type="ECO:0000256" key="3">
    <source>
        <dbReference type="ARBA" id="ARBA00022723"/>
    </source>
</evidence>
<evidence type="ECO:0000313" key="14">
    <source>
        <dbReference type="EMBL" id="NXD31968.1"/>
    </source>
</evidence>
<evidence type="ECO:0000256" key="9">
    <source>
        <dbReference type="ARBA" id="ARBA00023163"/>
    </source>
</evidence>
<feature type="domain" description="C2H2-type" evidence="13">
    <location>
        <begin position="83"/>
        <end position="110"/>
    </location>
</feature>
<dbReference type="OrthoDB" id="9218833at2759"/>
<evidence type="ECO:0000256" key="6">
    <source>
        <dbReference type="ARBA" id="ARBA00022833"/>
    </source>
</evidence>
<dbReference type="InterPro" id="IPR013087">
    <property type="entry name" value="Znf_C2H2_type"/>
</dbReference>
<dbReference type="PROSITE" id="PS50157">
    <property type="entry name" value="ZINC_FINGER_C2H2_2"/>
    <property type="match status" value="1"/>
</dbReference>
<keyword evidence="3" id="KW-0479">Metal-binding</keyword>
<feature type="non-terminal residue" evidence="14">
    <location>
        <position position="1"/>
    </location>
</feature>
<keyword evidence="5 11" id="KW-0863">Zinc-finger</keyword>
<dbReference type="PROSITE" id="PS00028">
    <property type="entry name" value="ZINC_FINGER_C2H2_1"/>
    <property type="match status" value="1"/>
</dbReference>
<evidence type="ECO:0000256" key="2">
    <source>
        <dbReference type="ARBA" id="ARBA00006991"/>
    </source>
</evidence>
<dbReference type="GO" id="GO:0005634">
    <property type="term" value="C:nucleus"/>
    <property type="evidence" value="ECO:0007669"/>
    <property type="project" value="UniProtKB-SubCell"/>
</dbReference>
<evidence type="ECO:0000256" key="10">
    <source>
        <dbReference type="ARBA" id="ARBA00023242"/>
    </source>
</evidence>
<proteinExistence type="inferred from homology"/>
<keyword evidence="6" id="KW-0862">Zinc</keyword>
<dbReference type="FunFam" id="3.30.160.60:FF:001156">
    <property type="entry name" value="Zinc finger protein 407"/>
    <property type="match status" value="1"/>
</dbReference>
<dbReference type="InterPro" id="IPR036236">
    <property type="entry name" value="Znf_C2H2_sf"/>
</dbReference>
<comment type="subcellular location">
    <subcellularLocation>
        <location evidence="1">Nucleus</location>
    </subcellularLocation>
</comment>
<dbReference type="GO" id="GO:0003677">
    <property type="term" value="F:DNA binding"/>
    <property type="evidence" value="ECO:0007669"/>
    <property type="project" value="UniProtKB-KW"/>
</dbReference>
<gene>
    <name evidence="14" type="primary">Znf169</name>
    <name evidence="14" type="ORF">ELAFOR_R15471</name>
</gene>
<accession>A0A851UTD5</accession>